<dbReference type="Pfam" id="PF02082">
    <property type="entry name" value="Rrf2"/>
    <property type="match status" value="1"/>
</dbReference>
<organism evidence="1 2">
    <name type="scientific">Candidatus Sungbacteria bacterium RIFCSPLOWO2_01_FULL_59_16</name>
    <dbReference type="NCBI Taxonomy" id="1802280"/>
    <lineage>
        <taxon>Bacteria</taxon>
        <taxon>Candidatus Sungiibacteriota</taxon>
    </lineage>
</organism>
<dbReference type="AlphaFoldDB" id="A0A1G2L9G3"/>
<proteinExistence type="predicted"/>
<dbReference type="EMBL" id="MHQS01000019">
    <property type="protein sequence ID" value="OHA08276.1"/>
    <property type="molecule type" value="Genomic_DNA"/>
</dbReference>
<dbReference type="Gene3D" id="1.10.10.10">
    <property type="entry name" value="Winged helix-like DNA-binding domain superfamily/Winged helix DNA-binding domain"/>
    <property type="match status" value="1"/>
</dbReference>
<reference evidence="1 2" key="1">
    <citation type="journal article" date="2016" name="Nat. Commun.">
        <title>Thousands of microbial genomes shed light on interconnected biogeochemical processes in an aquifer system.</title>
        <authorList>
            <person name="Anantharaman K."/>
            <person name="Brown C.T."/>
            <person name="Hug L.A."/>
            <person name="Sharon I."/>
            <person name="Castelle C.J."/>
            <person name="Probst A.J."/>
            <person name="Thomas B.C."/>
            <person name="Singh A."/>
            <person name="Wilkins M.J."/>
            <person name="Karaoz U."/>
            <person name="Brodie E.L."/>
            <person name="Williams K.H."/>
            <person name="Hubbard S.S."/>
            <person name="Banfield J.F."/>
        </authorList>
    </citation>
    <scope>NUCLEOTIDE SEQUENCE [LARGE SCALE GENOMIC DNA]</scope>
</reference>
<dbReference type="InterPro" id="IPR036390">
    <property type="entry name" value="WH_DNA-bd_sf"/>
</dbReference>
<dbReference type="GO" id="GO:0005829">
    <property type="term" value="C:cytosol"/>
    <property type="evidence" value="ECO:0007669"/>
    <property type="project" value="TreeGrafter"/>
</dbReference>
<comment type="caution">
    <text evidence="1">The sequence shown here is derived from an EMBL/GenBank/DDBJ whole genome shotgun (WGS) entry which is preliminary data.</text>
</comment>
<gene>
    <name evidence="1" type="ORF">A3B37_02835</name>
</gene>
<dbReference type="NCBIfam" id="TIGR00738">
    <property type="entry name" value="rrf2_super"/>
    <property type="match status" value="1"/>
</dbReference>
<accession>A0A1G2L9G3</accession>
<protein>
    <recommendedName>
        <fullName evidence="3">Rrf2 family transcriptional regulator</fullName>
    </recommendedName>
</protein>
<dbReference type="Proteomes" id="UP000176705">
    <property type="component" value="Unassembled WGS sequence"/>
</dbReference>
<sequence length="133" mass="15314">MQFSRNIDYACIFLASLRPTFRSGRYYSLAGIAAREHLPLAFLERIAGTLRLRGVVEARKGSEGGYRLIRDPKRLTLKDILAIFEMPPVMRCLRSSDPEKHCLLAEHCPTRKTWYSIERRLNKVYEGVTVAEL</sequence>
<dbReference type="GO" id="GO:0003700">
    <property type="term" value="F:DNA-binding transcription factor activity"/>
    <property type="evidence" value="ECO:0007669"/>
    <property type="project" value="TreeGrafter"/>
</dbReference>
<dbReference type="PROSITE" id="PS01332">
    <property type="entry name" value="HTH_RRF2_1"/>
    <property type="match status" value="1"/>
</dbReference>
<dbReference type="InterPro" id="IPR000944">
    <property type="entry name" value="Tscrpt_reg_Rrf2"/>
</dbReference>
<dbReference type="PANTHER" id="PTHR33221:SF15">
    <property type="entry name" value="HTH-TYPE TRANSCRIPTIONAL REGULATOR YWGB-RELATED"/>
    <property type="match status" value="1"/>
</dbReference>
<dbReference type="PROSITE" id="PS51197">
    <property type="entry name" value="HTH_RRF2_2"/>
    <property type="match status" value="1"/>
</dbReference>
<evidence type="ECO:0000313" key="2">
    <source>
        <dbReference type="Proteomes" id="UP000176705"/>
    </source>
</evidence>
<dbReference type="SUPFAM" id="SSF46785">
    <property type="entry name" value="Winged helix' DNA-binding domain"/>
    <property type="match status" value="1"/>
</dbReference>
<dbReference type="PANTHER" id="PTHR33221">
    <property type="entry name" value="WINGED HELIX-TURN-HELIX TRANSCRIPTIONAL REGULATOR, RRF2 FAMILY"/>
    <property type="match status" value="1"/>
</dbReference>
<dbReference type="STRING" id="1802280.A3B37_02835"/>
<evidence type="ECO:0008006" key="3">
    <source>
        <dbReference type="Google" id="ProtNLM"/>
    </source>
</evidence>
<dbReference type="InterPro" id="IPR036388">
    <property type="entry name" value="WH-like_DNA-bd_sf"/>
</dbReference>
<name>A0A1G2L9G3_9BACT</name>
<dbReference type="InterPro" id="IPR030489">
    <property type="entry name" value="TR_Rrf2-type_CS"/>
</dbReference>
<evidence type="ECO:0000313" key="1">
    <source>
        <dbReference type="EMBL" id="OHA08276.1"/>
    </source>
</evidence>